<feature type="domain" description="Repressor KorB" evidence="4">
    <location>
        <begin position="177"/>
        <end position="255"/>
    </location>
</feature>
<evidence type="ECO:0000256" key="2">
    <source>
        <dbReference type="SAM" id="MobiDB-lite"/>
    </source>
</evidence>
<dbReference type="NCBIfam" id="TIGR00180">
    <property type="entry name" value="parB_part"/>
    <property type="match status" value="1"/>
</dbReference>
<dbReference type="InterPro" id="IPR004437">
    <property type="entry name" value="ParB/RepB/Spo0J"/>
</dbReference>
<evidence type="ECO:0000256" key="1">
    <source>
        <dbReference type="ARBA" id="ARBA00006295"/>
    </source>
</evidence>
<organism evidence="5 6">
    <name type="scientific">Serratia liquefaciens</name>
    <dbReference type="NCBI Taxonomy" id="614"/>
    <lineage>
        <taxon>Bacteria</taxon>
        <taxon>Pseudomonadati</taxon>
        <taxon>Pseudomonadota</taxon>
        <taxon>Gammaproteobacteria</taxon>
        <taxon>Enterobacterales</taxon>
        <taxon>Yersiniaceae</taxon>
        <taxon>Serratia</taxon>
    </lineage>
</organism>
<dbReference type="GO" id="GO:0005694">
    <property type="term" value="C:chromosome"/>
    <property type="evidence" value="ECO:0007669"/>
    <property type="project" value="TreeGrafter"/>
</dbReference>
<dbReference type="InterPro" id="IPR003115">
    <property type="entry name" value="ParB_N"/>
</dbReference>
<geneLocation type="plasmid" evidence="5 6">
    <name>p1-159</name>
</geneLocation>
<dbReference type="EMBL" id="CP033894">
    <property type="protein sequence ID" value="QDL35653.1"/>
    <property type="molecule type" value="Genomic_DNA"/>
</dbReference>
<gene>
    <name evidence="5" type="ORF">EGO53_28005</name>
</gene>
<evidence type="ECO:0000259" key="4">
    <source>
        <dbReference type="Pfam" id="PF08535"/>
    </source>
</evidence>
<dbReference type="PANTHER" id="PTHR33375">
    <property type="entry name" value="CHROMOSOME-PARTITIONING PROTEIN PARB-RELATED"/>
    <property type="match status" value="1"/>
</dbReference>
<reference evidence="5 6" key="1">
    <citation type="submission" date="2018-11" db="EMBL/GenBank/DDBJ databases">
        <title>The first complete genome of Serratia liquefaciens isolated from metalophyte plant revel distinctness adaptive mechanisms in an extreme habitat.</title>
        <authorList>
            <person name="Caneschi W.L."/>
            <person name="Sanchez A.B."/>
            <person name="Felestrino E.B."/>
            <person name="Assis R.A.B."/>
            <person name="Lemes C.G.C."/>
            <person name="Cordeiro I.F."/>
            <person name="Fonseca N.P."/>
            <person name="Villa M."/>
            <person name="Vieira I.T."/>
            <person name="Moraes L.A."/>
            <person name="Kamino L.H.Y."/>
            <person name="do Carmo F."/>
            <person name="Garcia C.M."/>
            <person name="Almeida N.F."/>
            <person name="Silva R.S."/>
            <person name="Ferro J.A."/>
            <person name="Ferro M.I.T."/>
            <person name="Varani A.M."/>
            <person name="Ferreira R.M."/>
            <person name="dos Santos V.L."/>
            <person name="Silva U.C."/>
            <person name="Setubal J.C."/>
            <person name="Moreira L.M."/>
        </authorList>
    </citation>
    <scope>NUCLEOTIDE SEQUENCE [LARGE SCALE GENOMIC DNA]</scope>
    <source>
        <strain evidence="5 6">FG3</strain>
        <plasmid evidence="5 6">p1-159</plasmid>
    </source>
</reference>
<evidence type="ECO:0000313" key="6">
    <source>
        <dbReference type="Proteomes" id="UP000317572"/>
    </source>
</evidence>
<dbReference type="InterPro" id="IPR013741">
    <property type="entry name" value="KorB_domain"/>
</dbReference>
<dbReference type="AlphaFoldDB" id="A0A515D5G8"/>
<name>A0A515D5G8_SERLI</name>
<dbReference type="PANTHER" id="PTHR33375:SF1">
    <property type="entry name" value="CHROMOSOME-PARTITIONING PROTEIN PARB-RELATED"/>
    <property type="match status" value="1"/>
</dbReference>
<dbReference type="InterPro" id="IPR050336">
    <property type="entry name" value="Chromosome_partition/occlusion"/>
</dbReference>
<sequence>MAKNFKAQMRERREKAASPQMQVETPAVERELVLPRNDLNQNDLKVNRAEHEDPAGQIIRVPIDDVYALEQVRPEEDFEEEVIEGMKQTYGDFGILMPPRCFPRDKRGYRIWMGETRWRSAKAKGDLFIDIYVGAPPENEKKRIYGQLIENLHQSGLKPLATAIQLQALRDVHGETQESMSRILGKPKTFISKHMRLIDAPAPVIALLKEKVTKDVDLVYTLCQINDISPESVDKLAKLVRNGKLTRQGAIKELNVLKGKPPKNPPPPTPPTNSGTETQEENRNKDVLTEQPGTSTNQTGNTADEQQNAGNEQTQKTQPLQDESNVKITRVMVKFEGGEGYLLTDRIPDEYGQVWIALPLGELCIDAAEISILGIKEV</sequence>
<dbReference type="Pfam" id="PF08535">
    <property type="entry name" value="KorB"/>
    <property type="match status" value="1"/>
</dbReference>
<keyword evidence="5" id="KW-0614">Plasmid</keyword>
<dbReference type="GO" id="GO:0007059">
    <property type="term" value="P:chromosome segregation"/>
    <property type="evidence" value="ECO:0007669"/>
    <property type="project" value="TreeGrafter"/>
</dbReference>
<dbReference type="SUPFAM" id="SSF109709">
    <property type="entry name" value="KorB DNA-binding domain-like"/>
    <property type="match status" value="1"/>
</dbReference>
<protein>
    <submittedName>
        <fullName evidence="5">ParB/RepB/Spo0J family partition protein</fullName>
    </submittedName>
</protein>
<dbReference type="Pfam" id="PF02195">
    <property type="entry name" value="ParB_N"/>
    <property type="match status" value="1"/>
</dbReference>
<feature type="domain" description="ParB-like N-terminal" evidence="3">
    <location>
        <begin position="59"/>
        <end position="152"/>
    </location>
</feature>
<evidence type="ECO:0000259" key="3">
    <source>
        <dbReference type="Pfam" id="PF02195"/>
    </source>
</evidence>
<evidence type="ECO:0000313" key="5">
    <source>
        <dbReference type="EMBL" id="QDL35653.1"/>
    </source>
</evidence>
<dbReference type="SUPFAM" id="SSF110849">
    <property type="entry name" value="ParB/Sulfiredoxin"/>
    <property type="match status" value="1"/>
</dbReference>
<feature type="region of interest" description="Disordered" evidence="2">
    <location>
        <begin position="1"/>
        <end position="25"/>
    </location>
</feature>
<dbReference type="RefSeq" id="WP_142816521.1">
    <property type="nucleotide sequence ID" value="NZ_CP033894.1"/>
</dbReference>
<dbReference type="Proteomes" id="UP000317572">
    <property type="component" value="Plasmid p1-159"/>
</dbReference>
<feature type="compositionally biased region" description="Polar residues" evidence="2">
    <location>
        <begin position="291"/>
        <end position="323"/>
    </location>
</feature>
<feature type="region of interest" description="Disordered" evidence="2">
    <location>
        <begin position="253"/>
        <end position="323"/>
    </location>
</feature>
<proteinExistence type="inferred from homology"/>
<feature type="compositionally biased region" description="Pro residues" evidence="2">
    <location>
        <begin position="262"/>
        <end position="271"/>
    </location>
</feature>
<dbReference type="InterPro" id="IPR036086">
    <property type="entry name" value="ParB/Sulfiredoxin_sf"/>
</dbReference>
<accession>A0A515D5G8</accession>
<comment type="similarity">
    <text evidence="1">Belongs to the ParB family.</text>
</comment>
<dbReference type="GO" id="GO:0003677">
    <property type="term" value="F:DNA binding"/>
    <property type="evidence" value="ECO:0007669"/>
    <property type="project" value="InterPro"/>
</dbReference>
<dbReference type="Gene3D" id="1.10.10.2830">
    <property type="match status" value="1"/>
</dbReference>